<name>A0A0G4H6B4_9ALVE</name>
<dbReference type="GO" id="GO:0050086">
    <property type="term" value="F:mannitol 2-dehydrogenase activity"/>
    <property type="evidence" value="ECO:0007669"/>
    <property type="project" value="UniProtKB-EC"/>
</dbReference>
<evidence type="ECO:0000259" key="7">
    <source>
        <dbReference type="Pfam" id="PF08125"/>
    </source>
</evidence>
<dbReference type="InterPro" id="IPR008927">
    <property type="entry name" value="6-PGluconate_DH-like_C_sf"/>
</dbReference>
<dbReference type="VEuPathDB" id="CryptoDB:Cvel_24864"/>
<reference evidence="8" key="1">
    <citation type="submission" date="2014-11" db="EMBL/GenBank/DDBJ databases">
        <authorList>
            <person name="Otto D Thomas"/>
            <person name="Naeem Raeece"/>
        </authorList>
    </citation>
    <scope>NUCLEOTIDE SEQUENCE</scope>
</reference>
<dbReference type="AlphaFoldDB" id="A0A0G4H6B4"/>
<sequence>METVKSILRSILPSKLWPEFDCSSGLPPEKVGRECGRLSTDALESLRETGGEGQVRVPGYERDPSKVKNWILHFGPGNFFRSHQCVFLDEVLNRQAEEGDRQAEWGICAVSANRKKKETLAAQDFLYTVWTRSLEKNRARVVGSLMDWADPSDETEDVPERLAEKETKIVTLTVTEKGYMLKPDGSLDTDNEKVKHDLESLSERKEKGKDSKMNLKTPLGLITAGLQLRYERGEPPFTVMSCDNLPGNGDKVSKAAREFARALGDSDFSSWIESECRFPNDMVDRITPSTTDEAKEKIRENFGITDAMPVVAEDYRKWVLEESGFPCGRPSWEDAGALFVEDVKPYEALKLRVLNGGHFALSYTGLLLGHNYAHEAMGDERISSLLEAYMDEMRSTVPTLPGLSDSQFKEDTLGRFKNPYLKDSLERLAMDGSDKFENQMKEGLHDLAKENGPEGVRTSSFVIAVWISFLHKGKLEGEDGDGNELSVEIVDRRAEKLSKLAGEVFKTPCDPEKVRTFLEAACGDNFSCCEALVRGVNESVKAIADRGIEGALESEGWGKRTKKAQKEEKETTVSAA</sequence>
<feature type="compositionally biased region" description="Basic and acidic residues" evidence="5">
    <location>
        <begin position="564"/>
        <end position="576"/>
    </location>
</feature>
<dbReference type="PhylomeDB" id="A0A0G4H6B4"/>
<dbReference type="SUPFAM" id="SSF48179">
    <property type="entry name" value="6-phosphogluconate dehydrogenase C-terminal domain-like"/>
    <property type="match status" value="1"/>
</dbReference>
<dbReference type="PANTHER" id="PTHR43362">
    <property type="entry name" value="MANNITOL DEHYDROGENASE DSF1-RELATED"/>
    <property type="match status" value="1"/>
</dbReference>
<dbReference type="Gene3D" id="3.40.50.720">
    <property type="entry name" value="NAD(P)-binding Rossmann-like Domain"/>
    <property type="match status" value="1"/>
</dbReference>
<evidence type="ECO:0000313" key="8">
    <source>
        <dbReference type="EMBL" id="CEM39401.1"/>
    </source>
</evidence>
<dbReference type="EMBL" id="CDMZ01001927">
    <property type="protein sequence ID" value="CEM39401.1"/>
    <property type="molecule type" value="Genomic_DNA"/>
</dbReference>
<feature type="domain" description="Mannitol dehydrogenase N-terminal" evidence="6">
    <location>
        <begin position="71"/>
        <end position="333"/>
    </location>
</feature>
<dbReference type="InterPro" id="IPR013118">
    <property type="entry name" value="Mannitol_DH_C"/>
</dbReference>
<gene>
    <name evidence="8" type="ORF">Cvel_24864</name>
</gene>
<comment type="catalytic activity">
    <reaction evidence="4">
        <text>D-mannitol + NAD(+) = D-fructose + NADH + H(+)</text>
        <dbReference type="Rhea" id="RHEA:12084"/>
        <dbReference type="ChEBI" id="CHEBI:15378"/>
        <dbReference type="ChEBI" id="CHEBI:16899"/>
        <dbReference type="ChEBI" id="CHEBI:37721"/>
        <dbReference type="ChEBI" id="CHEBI:57540"/>
        <dbReference type="ChEBI" id="CHEBI:57945"/>
        <dbReference type="EC" id="1.1.1.67"/>
    </reaction>
</comment>
<dbReference type="InterPro" id="IPR036291">
    <property type="entry name" value="NAD(P)-bd_dom_sf"/>
</dbReference>
<protein>
    <recommendedName>
        <fullName evidence="3">mannitol 2-dehydrogenase</fullName>
        <ecNumber evidence="3">1.1.1.67</ecNumber>
    </recommendedName>
</protein>
<evidence type="ECO:0000259" key="6">
    <source>
        <dbReference type="Pfam" id="PF01232"/>
    </source>
</evidence>
<dbReference type="PANTHER" id="PTHR43362:SF1">
    <property type="entry name" value="MANNITOL DEHYDROGENASE 2-RELATED"/>
    <property type="match status" value="1"/>
</dbReference>
<organism evidence="8">
    <name type="scientific">Chromera velia CCMP2878</name>
    <dbReference type="NCBI Taxonomy" id="1169474"/>
    <lineage>
        <taxon>Eukaryota</taxon>
        <taxon>Sar</taxon>
        <taxon>Alveolata</taxon>
        <taxon>Colpodellida</taxon>
        <taxon>Chromeraceae</taxon>
        <taxon>Chromera</taxon>
    </lineage>
</organism>
<comment type="similarity">
    <text evidence="1">Belongs to the mannitol dehydrogenase family.</text>
</comment>
<dbReference type="EC" id="1.1.1.67" evidence="3"/>
<evidence type="ECO:0000256" key="5">
    <source>
        <dbReference type="SAM" id="MobiDB-lite"/>
    </source>
</evidence>
<keyword evidence="2" id="KW-0560">Oxidoreductase</keyword>
<evidence type="ECO:0000256" key="3">
    <source>
        <dbReference type="ARBA" id="ARBA00038970"/>
    </source>
</evidence>
<dbReference type="Pfam" id="PF01232">
    <property type="entry name" value="Mannitol_dh"/>
    <property type="match status" value="1"/>
</dbReference>
<proteinExistence type="inferred from homology"/>
<evidence type="ECO:0000256" key="2">
    <source>
        <dbReference type="ARBA" id="ARBA00023002"/>
    </source>
</evidence>
<dbReference type="InterPro" id="IPR000669">
    <property type="entry name" value="Mannitol_DH"/>
</dbReference>
<dbReference type="InterPro" id="IPR050988">
    <property type="entry name" value="Mannitol_DH/Oxidoreductase"/>
</dbReference>
<dbReference type="PRINTS" id="PR00084">
    <property type="entry name" value="MTLDHDRGNASE"/>
</dbReference>
<dbReference type="InterPro" id="IPR013328">
    <property type="entry name" value="6PGD_dom2"/>
</dbReference>
<feature type="region of interest" description="Disordered" evidence="5">
    <location>
        <begin position="554"/>
        <end position="576"/>
    </location>
</feature>
<dbReference type="SUPFAM" id="SSF51735">
    <property type="entry name" value="NAD(P)-binding Rossmann-fold domains"/>
    <property type="match status" value="1"/>
</dbReference>
<evidence type="ECO:0000256" key="4">
    <source>
        <dbReference type="ARBA" id="ARBA00047733"/>
    </source>
</evidence>
<dbReference type="Gene3D" id="1.10.1040.10">
    <property type="entry name" value="N-(1-d-carboxylethyl)-l-norvaline Dehydrogenase, domain 2"/>
    <property type="match status" value="1"/>
</dbReference>
<dbReference type="InterPro" id="IPR013131">
    <property type="entry name" value="Mannitol_DH_N"/>
</dbReference>
<evidence type="ECO:0000256" key="1">
    <source>
        <dbReference type="ARBA" id="ARBA00006541"/>
    </source>
</evidence>
<feature type="domain" description="Mannitol dehydrogenase C-terminal" evidence="7">
    <location>
        <begin position="342"/>
        <end position="498"/>
    </location>
</feature>
<dbReference type="Pfam" id="PF08125">
    <property type="entry name" value="Mannitol_dh_C"/>
    <property type="match status" value="1"/>
</dbReference>
<accession>A0A0G4H6B4</accession>